<dbReference type="Proteomes" id="UP000824118">
    <property type="component" value="Unassembled WGS sequence"/>
</dbReference>
<gene>
    <name evidence="2" type="ORF">IAD22_05775</name>
</gene>
<keyword evidence="1" id="KW-0812">Transmembrane</keyword>
<evidence type="ECO:0000313" key="2">
    <source>
        <dbReference type="EMBL" id="HIU50504.1"/>
    </source>
</evidence>
<dbReference type="EMBL" id="DVNG01000085">
    <property type="protein sequence ID" value="HIU50504.1"/>
    <property type="molecule type" value="Genomic_DNA"/>
</dbReference>
<name>A0A9D1LYN8_9FIRM</name>
<accession>A0A9D1LYN8</accession>
<reference evidence="2" key="1">
    <citation type="submission" date="2020-10" db="EMBL/GenBank/DDBJ databases">
        <authorList>
            <person name="Gilroy R."/>
        </authorList>
    </citation>
    <scope>NUCLEOTIDE SEQUENCE</scope>
    <source>
        <strain evidence="2">ChiGjej1B1-1684</strain>
    </source>
</reference>
<dbReference type="AlphaFoldDB" id="A0A9D1LYN8"/>
<feature type="transmembrane region" description="Helical" evidence="1">
    <location>
        <begin position="51"/>
        <end position="71"/>
    </location>
</feature>
<reference evidence="2" key="2">
    <citation type="journal article" date="2021" name="PeerJ">
        <title>Extensive microbial diversity within the chicken gut microbiome revealed by metagenomics and culture.</title>
        <authorList>
            <person name="Gilroy R."/>
            <person name="Ravi A."/>
            <person name="Getino M."/>
            <person name="Pursley I."/>
            <person name="Horton D.L."/>
            <person name="Alikhan N.F."/>
            <person name="Baker D."/>
            <person name="Gharbi K."/>
            <person name="Hall N."/>
            <person name="Watson M."/>
            <person name="Adriaenssens E.M."/>
            <person name="Foster-Nyarko E."/>
            <person name="Jarju S."/>
            <person name="Secka A."/>
            <person name="Antonio M."/>
            <person name="Oren A."/>
            <person name="Chaudhuri R.R."/>
            <person name="La Ragione R."/>
            <person name="Hildebrand F."/>
            <person name="Pallen M.J."/>
        </authorList>
    </citation>
    <scope>NUCLEOTIDE SEQUENCE</scope>
    <source>
        <strain evidence="2">ChiGjej1B1-1684</strain>
    </source>
</reference>
<organism evidence="2 3">
    <name type="scientific">Candidatus Limousia pullorum</name>
    <dbReference type="NCBI Taxonomy" id="2840860"/>
    <lineage>
        <taxon>Bacteria</taxon>
        <taxon>Bacillati</taxon>
        <taxon>Bacillota</taxon>
        <taxon>Clostridia</taxon>
        <taxon>Eubacteriales</taxon>
        <taxon>Oscillospiraceae</taxon>
        <taxon>Oscillospiraceae incertae sedis</taxon>
        <taxon>Candidatus Limousia</taxon>
    </lineage>
</organism>
<dbReference type="InterPro" id="IPR017259">
    <property type="entry name" value="UCP037672"/>
</dbReference>
<evidence type="ECO:0000313" key="3">
    <source>
        <dbReference type="Proteomes" id="UP000824118"/>
    </source>
</evidence>
<keyword evidence="1" id="KW-0472">Membrane</keyword>
<feature type="transmembrane region" description="Helical" evidence="1">
    <location>
        <begin position="6"/>
        <end position="30"/>
    </location>
</feature>
<dbReference type="Pfam" id="PF12650">
    <property type="entry name" value="DUF3784"/>
    <property type="match status" value="1"/>
</dbReference>
<proteinExistence type="predicted"/>
<sequence>MGLNDVIVEIILICIFAVLGLMYLSGKCNFLIPKYRLLSDEMKKRTDVKKLSRLFGFASLFAALSIAVMITGGLLKIHLLFFGGIIMLGADVFYIFNKGSRSENFLLPKDATKESTQGDENGK</sequence>
<comment type="caution">
    <text evidence="2">The sequence shown here is derived from an EMBL/GenBank/DDBJ whole genome shotgun (WGS) entry which is preliminary data.</text>
</comment>
<feature type="transmembrane region" description="Helical" evidence="1">
    <location>
        <begin position="77"/>
        <end position="96"/>
    </location>
</feature>
<evidence type="ECO:0000256" key="1">
    <source>
        <dbReference type="SAM" id="Phobius"/>
    </source>
</evidence>
<protein>
    <submittedName>
        <fullName evidence="2">DUF3784 domain-containing protein</fullName>
    </submittedName>
</protein>
<keyword evidence="1" id="KW-1133">Transmembrane helix</keyword>